<dbReference type="GO" id="GO:0016787">
    <property type="term" value="F:hydrolase activity"/>
    <property type="evidence" value="ECO:0007669"/>
    <property type="project" value="UniProtKB-KW"/>
</dbReference>
<evidence type="ECO:0000256" key="5">
    <source>
        <dbReference type="ARBA" id="ARBA00035648"/>
    </source>
</evidence>
<evidence type="ECO:0000259" key="6">
    <source>
        <dbReference type="Pfam" id="PF03755"/>
    </source>
</evidence>
<keyword evidence="3" id="KW-0255">Endonuclease</keyword>
<dbReference type="Proteomes" id="UP000230052">
    <property type="component" value="Unassembled WGS sequence"/>
</dbReference>
<evidence type="ECO:0000256" key="2">
    <source>
        <dbReference type="ARBA" id="ARBA00022722"/>
    </source>
</evidence>
<feature type="domain" description="Endoribonuclease YicC-like C-terminal" evidence="7">
    <location>
        <begin position="172"/>
        <end position="288"/>
    </location>
</feature>
<dbReference type="InterPro" id="IPR013527">
    <property type="entry name" value="YicC-like_N"/>
</dbReference>
<dbReference type="Pfam" id="PF03755">
    <property type="entry name" value="YicC-like_N"/>
    <property type="match status" value="1"/>
</dbReference>
<dbReference type="PANTHER" id="PTHR30636:SF3">
    <property type="entry name" value="UPF0701 PROTEIN YICC"/>
    <property type="match status" value="1"/>
</dbReference>
<dbReference type="InterPro" id="IPR013551">
    <property type="entry name" value="YicC-like_C"/>
</dbReference>
<dbReference type="GO" id="GO:0004521">
    <property type="term" value="F:RNA endonuclease activity"/>
    <property type="evidence" value="ECO:0007669"/>
    <property type="project" value="InterPro"/>
</dbReference>
<keyword evidence="4" id="KW-0378">Hydrolase</keyword>
<sequence>MTGFGQAAAQSKFGKLKVEIRTLNNRFFDITDKFPEQLYIFEDRVRNTIKRSVKRGKVNINVIYDERIKKEDRIAIDEKIAKRYHGELNKLKKLLKLQGEIRLENMLSCPGLVGYKMEEKEENVLWPLLKKAIEGALDKLVQDRIREGEILGKDLKKRVKNIETALVSIKSRAVINLEQYKTRLAKRVKDLSNGKELDKARLETEVAIFAKNCDIQEEIVRIKSHTKSFRTCLQSNGEIGKKLDFIAQELHREINTIGSKASDFKISQAVIQVKSEIEKIREQVKNIE</sequence>
<comment type="cofactor">
    <cofactor evidence="1">
        <name>a divalent metal cation</name>
        <dbReference type="ChEBI" id="CHEBI:60240"/>
    </cofactor>
</comment>
<protein>
    <submittedName>
        <fullName evidence="8">YicC family protein</fullName>
    </submittedName>
</protein>
<dbReference type="InterPro" id="IPR005229">
    <property type="entry name" value="YicC/YloC-like"/>
</dbReference>
<dbReference type="NCBIfam" id="TIGR00255">
    <property type="entry name" value="YicC/YloC family endoribonuclease"/>
    <property type="match status" value="1"/>
</dbReference>
<dbReference type="Pfam" id="PF08340">
    <property type="entry name" value="YicC-like_C"/>
    <property type="match status" value="1"/>
</dbReference>
<evidence type="ECO:0000256" key="4">
    <source>
        <dbReference type="ARBA" id="ARBA00022801"/>
    </source>
</evidence>
<evidence type="ECO:0000313" key="8">
    <source>
        <dbReference type="EMBL" id="PIU41022.1"/>
    </source>
</evidence>
<dbReference type="EMBL" id="PEWV01000072">
    <property type="protein sequence ID" value="PIU41022.1"/>
    <property type="molecule type" value="Genomic_DNA"/>
</dbReference>
<organism evidence="8 9">
    <name type="scientific">Candidatus Aquitaenariimonas noxiae</name>
    <dbReference type="NCBI Taxonomy" id="1974741"/>
    <lineage>
        <taxon>Bacteria</taxon>
        <taxon>Pseudomonadati</taxon>
        <taxon>Candidatus Omnitrophota</taxon>
        <taxon>Candidatus Aquitaenariimonas</taxon>
    </lineage>
</organism>
<gene>
    <name evidence="8" type="ORF">COS99_07590</name>
</gene>
<reference evidence="8 9" key="1">
    <citation type="submission" date="2017-09" db="EMBL/GenBank/DDBJ databases">
        <title>Depth-based differentiation of microbial function through sediment-hosted aquifers and enrichment of novel symbionts in the deep terrestrial subsurface.</title>
        <authorList>
            <person name="Probst A.J."/>
            <person name="Ladd B."/>
            <person name="Jarett J.K."/>
            <person name="Geller-Mcgrath D.E."/>
            <person name="Sieber C.M."/>
            <person name="Emerson J.B."/>
            <person name="Anantharaman K."/>
            <person name="Thomas B.C."/>
            <person name="Malmstrom R."/>
            <person name="Stieglmeier M."/>
            <person name="Klingl A."/>
            <person name="Woyke T."/>
            <person name="Ryan C.M."/>
            <person name="Banfield J.F."/>
        </authorList>
    </citation>
    <scope>NUCLEOTIDE SEQUENCE [LARGE SCALE GENOMIC DNA]</scope>
    <source>
        <strain evidence="8">CG07_land_8_20_14_0_80_42_15</strain>
    </source>
</reference>
<dbReference type="AlphaFoldDB" id="A0A2J0KQY4"/>
<comment type="caution">
    <text evidence="8">The sequence shown here is derived from an EMBL/GenBank/DDBJ whole genome shotgun (WGS) entry which is preliminary data.</text>
</comment>
<feature type="domain" description="Endoribonuclease YicC-like N-terminal" evidence="6">
    <location>
        <begin position="1"/>
        <end position="151"/>
    </location>
</feature>
<proteinExistence type="inferred from homology"/>
<name>A0A2J0KQY4_9BACT</name>
<evidence type="ECO:0000256" key="3">
    <source>
        <dbReference type="ARBA" id="ARBA00022759"/>
    </source>
</evidence>
<keyword evidence="2" id="KW-0540">Nuclease</keyword>
<dbReference type="PANTHER" id="PTHR30636">
    <property type="entry name" value="UPF0701 PROTEIN YICC"/>
    <property type="match status" value="1"/>
</dbReference>
<accession>A0A2J0KQY4</accession>
<evidence type="ECO:0000259" key="7">
    <source>
        <dbReference type="Pfam" id="PF08340"/>
    </source>
</evidence>
<evidence type="ECO:0000313" key="9">
    <source>
        <dbReference type="Proteomes" id="UP000230052"/>
    </source>
</evidence>
<comment type="similarity">
    <text evidence="5">Belongs to the YicC/YloC family.</text>
</comment>
<evidence type="ECO:0000256" key="1">
    <source>
        <dbReference type="ARBA" id="ARBA00001968"/>
    </source>
</evidence>